<dbReference type="GO" id="GO:0005524">
    <property type="term" value="F:ATP binding"/>
    <property type="evidence" value="ECO:0007669"/>
    <property type="project" value="UniProtKB-UniRule"/>
</dbReference>
<dbReference type="PANTHER" id="PTHR24351">
    <property type="entry name" value="RIBOSOMAL PROTEIN S6 KINASE"/>
    <property type="match status" value="1"/>
</dbReference>
<dbReference type="SUPFAM" id="SSF56112">
    <property type="entry name" value="Protein kinase-like (PK-like)"/>
    <property type="match status" value="1"/>
</dbReference>
<dbReference type="InterPro" id="IPR008271">
    <property type="entry name" value="Ser/Thr_kinase_AS"/>
</dbReference>
<dbReference type="InterPro" id="IPR000719">
    <property type="entry name" value="Prot_kinase_dom"/>
</dbReference>
<sequence length="385" mass="44695">MQPQISQSNYSRSDTCKRLTSFDLEYSTNITIMESIYSLIPEGIENKRARVQDFKFLKTIGRGQFGKVFLAKSNETNEAFAIKVLDKARLRKPKELDHVMSERNVLVKALKHPFLCNLRFCFQTVNKLYFVLDYVNGGELFYHLQREHAFPEPRARFYAAEIACALGYLHSENIIYRDLKPENILLDSQGHIVLTDFGLCKEVLDPGDQTSSFCGTPEYLAPEVLRKEPYDFAVDWWCFGSVLFEMLYGLPPFYSRNREEMFRAIQTSPLKLRDTISYQAKLILSGLLRKSKTERLGSQLGFSEIANHEFFSGLDWEALKARRIQPTYIPSVRSQTDTRNVSSEFVHESIPESVIFSVERRRYRTQPESVDDLFAGFSFEPRKHF</sequence>
<comment type="caution">
    <text evidence="11">The sequence shown here is derived from an EMBL/GenBank/DDBJ whole genome shotgun (WGS) entry which is preliminary data.</text>
</comment>
<evidence type="ECO:0000256" key="3">
    <source>
        <dbReference type="ARBA" id="ARBA00022679"/>
    </source>
</evidence>
<comment type="similarity">
    <text evidence="8">Belongs to the protein kinase superfamily.</text>
</comment>
<evidence type="ECO:0000256" key="5">
    <source>
        <dbReference type="ARBA" id="ARBA00022777"/>
    </source>
</evidence>
<keyword evidence="1 8" id="KW-0723">Serine/threonine-protein kinase</keyword>
<dbReference type="EMBL" id="JXXN02002342">
    <property type="protein sequence ID" value="THD23091.1"/>
    <property type="molecule type" value="Genomic_DNA"/>
</dbReference>
<evidence type="ECO:0000256" key="8">
    <source>
        <dbReference type="RuleBase" id="RU000304"/>
    </source>
</evidence>
<evidence type="ECO:0000256" key="6">
    <source>
        <dbReference type="ARBA" id="ARBA00022840"/>
    </source>
</evidence>
<dbReference type="InterPro" id="IPR011009">
    <property type="entry name" value="Kinase-like_dom_sf"/>
</dbReference>
<dbReference type="PROSITE" id="PS50011">
    <property type="entry name" value="PROTEIN_KINASE_DOM"/>
    <property type="match status" value="1"/>
</dbReference>
<dbReference type="InterPro" id="IPR000961">
    <property type="entry name" value="AGC-kinase_C"/>
</dbReference>
<dbReference type="Proteomes" id="UP000230066">
    <property type="component" value="Unassembled WGS sequence"/>
</dbReference>
<keyword evidence="2" id="KW-0597">Phosphoprotein</keyword>
<evidence type="ECO:0000313" key="11">
    <source>
        <dbReference type="EMBL" id="THD23091.1"/>
    </source>
</evidence>
<evidence type="ECO:0000259" key="9">
    <source>
        <dbReference type="PROSITE" id="PS50011"/>
    </source>
</evidence>
<dbReference type="FunFam" id="3.30.200.20:FF:000103">
    <property type="entry name" value="Protein kinase C"/>
    <property type="match status" value="1"/>
</dbReference>
<proteinExistence type="inferred from homology"/>
<dbReference type="InterPro" id="IPR017441">
    <property type="entry name" value="Protein_kinase_ATP_BS"/>
</dbReference>
<evidence type="ECO:0000256" key="1">
    <source>
        <dbReference type="ARBA" id="ARBA00022527"/>
    </source>
</evidence>
<dbReference type="Pfam" id="PF00069">
    <property type="entry name" value="Pkinase"/>
    <property type="match status" value="1"/>
</dbReference>
<dbReference type="GO" id="GO:0004674">
    <property type="term" value="F:protein serine/threonine kinase activity"/>
    <property type="evidence" value="ECO:0007669"/>
    <property type="project" value="UniProtKB-KW"/>
</dbReference>
<dbReference type="Gene3D" id="1.10.510.10">
    <property type="entry name" value="Transferase(Phosphotransferase) domain 1"/>
    <property type="match status" value="1"/>
</dbReference>
<keyword evidence="5 11" id="KW-0418">Kinase</keyword>
<evidence type="ECO:0000256" key="7">
    <source>
        <dbReference type="PROSITE-ProRule" id="PRU10141"/>
    </source>
</evidence>
<accession>A0A4E0RAM5</accession>
<name>A0A4E0RAM5_FASHE</name>
<evidence type="ECO:0000256" key="2">
    <source>
        <dbReference type="ARBA" id="ARBA00022553"/>
    </source>
</evidence>
<protein>
    <submittedName>
        <fullName evidence="11">Serine/threonine-protein kinase Sgk1-A</fullName>
    </submittedName>
</protein>
<dbReference type="AlphaFoldDB" id="A0A4E0RAM5"/>
<dbReference type="FunFam" id="1.10.510.10:FF:000008">
    <property type="entry name" value="Non-specific serine/threonine protein kinase"/>
    <property type="match status" value="1"/>
</dbReference>
<organism evidence="11 12">
    <name type="scientific">Fasciola hepatica</name>
    <name type="common">Liver fluke</name>
    <dbReference type="NCBI Taxonomy" id="6192"/>
    <lineage>
        <taxon>Eukaryota</taxon>
        <taxon>Metazoa</taxon>
        <taxon>Spiralia</taxon>
        <taxon>Lophotrochozoa</taxon>
        <taxon>Platyhelminthes</taxon>
        <taxon>Trematoda</taxon>
        <taxon>Digenea</taxon>
        <taxon>Plagiorchiida</taxon>
        <taxon>Echinostomata</taxon>
        <taxon>Echinostomatoidea</taxon>
        <taxon>Fasciolidae</taxon>
        <taxon>Fasciola</taxon>
    </lineage>
</organism>
<feature type="domain" description="Protein kinase" evidence="9">
    <location>
        <begin position="54"/>
        <end position="311"/>
    </location>
</feature>
<dbReference type="SMART" id="SM00220">
    <property type="entry name" value="S_TKc"/>
    <property type="match status" value="1"/>
</dbReference>
<keyword evidence="6 7" id="KW-0067">ATP-binding</keyword>
<reference evidence="11" key="1">
    <citation type="submission" date="2019-03" db="EMBL/GenBank/DDBJ databases">
        <title>Improved annotation for the trematode Fasciola hepatica.</title>
        <authorList>
            <person name="Choi Y.-J."/>
            <person name="Martin J."/>
            <person name="Mitreva M."/>
        </authorList>
    </citation>
    <scope>NUCLEOTIDE SEQUENCE [LARGE SCALE GENOMIC DNA]</scope>
</reference>
<evidence type="ECO:0000259" key="10">
    <source>
        <dbReference type="PROSITE" id="PS51285"/>
    </source>
</evidence>
<feature type="domain" description="AGC-kinase C-terminal" evidence="10">
    <location>
        <begin position="312"/>
        <end position="385"/>
    </location>
</feature>
<feature type="binding site" evidence="7">
    <location>
        <position position="83"/>
    </location>
    <ligand>
        <name>ATP</name>
        <dbReference type="ChEBI" id="CHEBI:30616"/>
    </ligand>
</feature>
<gene>
    <name evidence="11" type="ORF">D915_006273</name>
</gene>
<dbReference type="PROSITE" id="PS00107">
    <property type="entry name" value="PROTEIN_KINASE_ATP"/>
    <property type="match status" value="1"/>
</dbReference>
<evidence type="ECO:0000256" key="4">
    <source>
        <dbReference type="ARBA" id="ARBA00022741"/>
    </source>
</evidence>
<dbReference type="PROSITE" id="PS00108">
    <property type="entry name" value="PROTEIN_KINASE_ST"/>
    <property type="match status" value="1"/>
</dbReference>
<keyword evidence="12" id="KW-1185">Reference proteome</keyword>
<keyword evidence="3" id="KW-0808">Transferase</keyword>
<dbReference type="Gene3D" id="3.30.200.20">
    <property type="entry name" value="Phosphorylase Kinase, domain 1"/>
    <property type="match status" value="1"/>
</dbReference>
<keyword evidence="4 7" id="KW-0547">Nucleotide-binding</keyword>
<dbReference type="SMART" id="SM00133">
    <property type="entry name" value="S_TK_X"/>
    <property type="match status" value="1"/>
</dbReference>
<dbReference type="PROSITE" id="PS51285">
    <property type="entry name" value="AGC_KINASE_CTER"/>
    <property type="match status" value="1"/>
</dbReference>
<evidence type="ECO:0000313" key="12">
    <source>
        <dbReference type="Proteomes" id="UP000230066"/>
    </source>
</evidence>